<dbReference type="InterPro" id="IPR003317">
    <property type="entry name" value="Cyt-d_oxidase_su2"/>
</dbReference>
<accession>A0A3E0HVK9</accession>
<feature type="transmembrane region" description="Helical" evidence="12">
    <location>
        <begin position="250"/>
        <end position="273"/>
    </location>
</feature>
<evidence type="ECO:0000256" key="4">
    <source>
        <dbReference type="ARBA" id="ARBA00022475"/>
    </source>
</evidence>
<evidence type="ECO:0000256" key="1">
    <source>
        <dbReference type="ARBA" id="ARBA00004651"/>
    </source>
</evidence>
<keyword evidence="14" id="KW-1185">Reference proteome</keyword>
<feature type="transmembrane region" description="Helical" evidence="12">
    <location>
        <begin position="194"/>
        <end position="214"/>
    </location>
</feature>
<dbReference type="OrthoDB" id="9776710at2"/>
<feature type="transmembrane region" description="Helical" evidence="12">
    <location>
        <begin position="293"/>
        <end position="315"/>
    </location>
</feature>
<dbReference type="NCBIfam" id="TIGR00203">
    <property type="entry name" value="cydB"/>
    <property type="match status" value="1"/>
</dbReference>
<feature type="transmembrane region" description="Helical" evidence="12">
    <location>
        <begin position="57"/>
        <end position="77"/>
    </location>
</feature>
<evidence type="ECO:0000313" key="14">
    <source>
        <dbReference type="Proteomes" id="UP000256269"/>
    </source>
</evidence>
<feature type="transmembrane region" description="Helical" evidence="12">
    <location>
        <begin position="6"/>
        <end position="36"/>
    </location>
</feature>
<evidence type="ECO:0000256" key="3">
    <source>
        <dbReference type="ARBA" id="ARBA00022448"/>
    </source>
</evidence>
<comment type="similarity">
    <text evidence="2">Belongs to the cytochrome ubiquinol oxidase subunit 2 family.</text>
</comment>
<name>A0A3E0HVK9_9PSEU</name>
<keyword evidence="10" id="KW-0408">Iron</keyword>
<comment type="caution">
    <text evidence="13">The sequence shown here is derived from an EMBL/GenBank/DDBJ whole genome shotgun (WGS) entry which is preliminary data.</text>
</comment>
<evidence type="ECO:0000256" key="9">
    <source>
        <dbReference type="ARBA" id="ARBA00022989"/>
    </source>
</evidence>
<evidence type="ECO:0000256" key="8">
    <source>
        <dbReference type="ARBA" id="ARBA00022982"/>
    </source>
</evidence>
<dbReference type="Pfam" id="PF02322">
    <property type="entry name" value="Cyt_bd_oxida_II"/>
    <property type="match status" value="1"/>
</dbReference>
<dbReference type="PANTHER" id="PTHR43141">
    <property type="entry name" value="CYTOCHROME BD2 SUBUNIT II"/>
    <property type="match status" value="1"/>
</dbReference>
<dbReference type="GO" id="GO:0046872">
    <property type="term" value="F:metal ion binding"/>
    <property type="evidence" value="ECO:0007669"/>
    <property type="project" value="UniProtKB-KW"/>
</dbReference>
<dbReference type="PANTHER" id="PTHR43141:SF5">
    <property type="entry name" value="CYTOCHROME BD-I UBIQUINOL OXIDASE SUBUNIT 2"/>
    <property type="match status" value="1"/>
</dbReference>
<dbReference type="GO" id="GO:0070069">
    <property type="term" value="C:cytochrome complex"/>
    <property type="evidence" value="ECO:0007669"/>
    <property type="project" value="TreeGrafter"/>
</dbReference>
<keyword evidence="6 12" id="KW-0812">Transmembrane</keyword>
<feature type="transmembrane region" description="Helical" evidence="12">
    <location>
        <begin position="157"/>
        <end position="182"/>
    </location>
</feature>
<feature type="transmembrane region" description="Helical" evidence="12">
    <location>
        <begin position="114"/>
        <end position="137"/>
    </location>
</feature>
<dbReference type="EMBL" id="QUNO01000004">
    <property type="protein sequence ID" value="REH50005.1"/>
    <property type="molecule type" value="Genomic_DNA"/>
</dbReference>
<dbReference type="PIRSF" id="PIRSF000267">
    <property type="entry name" value="Cyt_oxidse_sub2"/>
    <property type="match status" value="1"/>
</dbReference>
<evidence type="ECO:0000256" key="12">
    <source>
        <dbReference type="SAM" id="Phobius"/>
    </source>
</evidence>
<keyword evidence="8" id="KW-0249">Electron transport</keyword>
<evidence type="ECO:0000256" key="2">
    <source>
        <dbReference type="ARBA" id="ARBA00007543"/>
    </source>
</evidence>
<dbReference type="GO" id="GO:0019646">
    <property type="term" value="P:aerobic electron transport chain"/>
    <property type="evidence" value="ECO:0007669"/>
    <property type="project" value="TreeGrafter"/>
</dbReference>
<evidence type="ECO:0000313" key="13">
    <source>
        <dbReference type="EMBL" id="REH50005.1"/>
    </source>
</evidence>
<evidence type="ECO:0000256" key="11">
    <source>
        <dbReference type="ARBA" id="ARBA00023136"/>
    </source>
</evidence>
<reference evidence="13 14" key="1">
    <citation type="submission" date="2018-08" db="EMBL/GenBank/DDBJ databases">
        <title>Genomic Encyclopedia of Archaeal and Bacterial Type Strains, Phase II (KMG-II): from individual species to whole genera.</title>
        <authorList>
            <person name="Goeker M."/>
        </authorList>
    </citation>
    <scope>NUCLEOTIDE SEQUENCE [LARGE SCALE GENOMIC DNA]</scope>
    <source>
        <strain evidence="13 14">DSM 45791</strain>
    </source>
</reference>
<gene>
    <name evidence="13" type="ORF">BCF44_104272</name>
</gene>
<keyword evidence="3" id="KW-0813">Transport</keyword>
<feature type="transmembrane region" description="Helical" evidence="12">
    <location>
        <begin position="83"/>
        <end position="102"/>
    </location>
</feature>
<evidence type="ECO:0000256" key="6">
    <source>
        <dbReference type="ARBA" id="ARBA00022692"/>
    </source>
</evidence>
<feature type="transmembrane region" description="Helical" evidence="12">
    <location>
        <begin position="220"/>
        <end position="243"/>
    </location>
</feature>
<sequence length="335" mass="35813">MDLPTLWFWVIAALWTGYFFLEGFDFGVGMLTRLLARDNTERRVLVNTIGPVWDGNEVWVIVAIGATFAAFPPWYATMLSAEYLPVLLILLGLIGRGVAFEYRGKVDSDRWRRGWDVVITLGSWIPPLGWGLVITGVATGLPIGKNGVLEGGFLALFTWPAVLGALALAGFSLVHGAVFVALKTDGDIRRRARALALRVGPFCLLPLAALMVAVQVRQGGLVTIVIAAVGLLAGAGALVRLAAGREGQAFALLGVLIATATAALFGSDFPNIISSTVDPTYSITVANAASSPYTLGVITWVAAFGTPAILVYQGWTYWVFRKRINAAHIPPVHVP</sequence>
<dbReference type="GO" id="GO:0009055">
    <property type="term" value="F:electron transfer activity"/>
    <property type="evidence" value="ECO:0007669"/>
    <property type="project" value="TreeGrafter"/>
</dbReference>
<dbReference type="GO" id="GO:0005886">
    <property type="term" value="C:plasma membrane"/>
    <property type="evidence" value="ECO:0007669"/>
    <property type="project" value="UniProtKB-SubCell"/>
</dbReference>
<protein>
    <submittedName>
        <fullName evidence="13">Cytochrome d ubiquinol oxidase subunit II</fullName>
    </submittedName>
</protein>
<dbReference type="Proteomes" id="UP000256269">
    <property type="component" value="Unassembled WGS sequence"/>
</dbReference>
<keyword evidence="11 12" id="KW-0472">Membrane</keyword>
<keyword evidence="5" id="KW-0349">Heme</keyword>
<proteinExistence type="inferred from homology"/>
<evidence type="ECO:0000256" key="5">
    <source>
        <dbReference type="ARBA" id="ARBA00022617"/>
    </source>
</evidence>
<evidence type="ECO:0000256" key="10">
    <source>
        <dbReference type="ARBA" id="ARBA00023004"/>
    </source>
</evidence>
<organism evidence="13 14">
    <name type="scientific">Kutzneria buriramensis</name>
    <dbReference type="NCBI Taxonomy" id="1045776"/>
    <lineage>
        <taxon>Bacteria</taxon>
        <taxon>Bacillati</taxon>
        <taxon>Actinomycetota</taxon>
        <taxon>Actinomycetes</taxon>
        <taxon>Pseudonocardiales</taxon>
        <taxon>Pseudonocardiaceae</taxon>
        <taxon>Kutzneria</taxon>
    </lineage>
</organism>
<dbReference type="GO" id="GO:0016682">
    <property type="term" value="F:oxidoreductase activity, acting on diphenols and related substances as donors, oxygen as acceptor"/>
    <property type="evidence" value="ECO:0007669"/>
    <property type="project" value="TreeGrafter"/>
</dbReference>
<keyword evidence="7" id="KW-0479">Metal-binding</keyword>
<dbReference type="AlphaFoldDB" id="A0A3E0HVK9"/>
<evidence type="ECO:0000256" key="7">
    <source>
        <dbReference type="ARBA" id="ARBA00022723"/>
    </source>
</evidence>
<dbReference type="RefSeq" id="WP_116174543.1">
    <property type="nucleotide sequence ID" value="NZ_CP144375.1"/>
</dbReference>
<comment type="subcellular location">
    <subcellularLocation>
        <location evidence="1">Cell membrane</location>
        <topology evidence="1">Multi-pass membrane protein</topology>
    </subcellularLocation>
</comment>
<keyword evidence="9 12" id="KW-1133">Transmembrane helix</keyword>
<keyword evidence="4" id="KW-1003">Cell membrane</keyword>